<name>A0AAV2LNV6_KNICA</name>
<keyword evidence="3" id="KW-0732">Signal</keyword>
<sequence length="111" mass="12645">MHGKRLGVVLVLLACLLVSCAAGPDEQAVRDSLLQRVFSRRDVAKDPPETRAERRTHVSEDEREVMAKQLMHAISELMNSECASDRDYQGWVDFGRRDTEMASQKNWRSEA</sequence>
<dbReference type="Proteomes" id="UP001497482">
    <property type="component" value="Chromosome 3"/>
</dbReference>
<dbReference type="Pfam" id="PF00918">
    <property type="entry name" value="Gastrin"/>
    <property type="match status" value="1"/>
</dbReference>
<evidence type="ECO:0000256" key="3">
    <source>
        <dbReference type="SAM" id="SignalP"/>
    </source>
</evidence>
<accession>A0AAV2LNV6</accession>
<evidence type="ECO:0000313" key="5">
    <source>
        <dbReference type="EMBL" id="CAL1601927.1"/>
    </source>
</evidence>
<feature type="region of interest" description="Disordered" evidence="2">
    <location>
        <begin position="40"/>
        <end position="60"/>
    </location>
</feature>
<keyword evidence="6" id="KW-1185">Reference proteome</keyword>
<evidence type="ECO:0000259" key="4">
    <source>
        <dbReference type="Pfam" id="PF00918"/>
    </source>
</evidence>
<feature type="signal peptide" evidence="3">
    <location>
        <begin position="1"/>
        <end position="22"/>
    </location>
</feature>
<dbReference type="GO" id="GO:0005576">
    <property type="term" value="C:extracellular region"/>
    <property type="evidence" value="ECO:0007669"/>
    <property type="project" value="InterPro"/>
</dbReference>
<gene>
    <name evidence="5" type="ORF">KC01_LOCUS29788</name>
</gene>
<feature type="chain" id="PRO_5043763459" description="Gastrin/cholecystokinin peptide hormone domain-containing protein" evidence="3">
    <location>
        <begin position="23"/>
        <end position="111"/>
    </location>
</feature>
<dbReference type="InterPro" id="IPR001651">
    <property type="entry name" value="Gastrin/CCK"/>
</dbReference>
<dbReference type="GO" id="GO:0005179">
    <property type="term" value="F:hormone activity"/>
    <property type="evidence" value="ECO:0007669"/>
    <property type="project" value="InterPro"/>
</dbReference>
<protein>
    <recommendedName>
        <fullName evidence="4">Gastrin/cholecystokinin peptide hormone domain-containing protein</fullName>
    </recommendedName>
</protein>
<reference evidence="5 6" key="1">
    <citation type="submission" date="2024-04" db="EMBL/GenBank/DDBJ databases">
        <authorList>
            <person name="Waldvogel A.-M."/>
            <person name="Schoenle A."/>
        </authorList>
    </citation>
    <scope>NUCLEOTIDE SEQUENCE [LARGE SCALE GENOMIC DNA]</scope>
</reference>
<evidence type="ECO:0000256" key="1">
    <source>
        <dbReference type="ARBA" id="ARBA00022815"/>
    </source>
</evidence>
<feature type="domain" description="Gastrin/cholecystokinin peptide hormone" evidence="4">
    <location>
        <begin position="67"/>
        <end position="100"/>
    </location>
</feature>
<proteinExistence type="predicted"/>
<organism evidence="5 6">
    <name type="scientific">Knipowitschia caucasica</name>
    <name type="common">Caucasian dwarf goby</name>
    <name type="synonym">Pomatoschistus caucasicus</name>
    <dbReference type="NCBI Taxonomy" id="637954"/>
    <lineage>
        <taxon>Eukaryota</taxon>
        <taxon>Metazoa</taxon>
        <taxon>Chordata</taxon>
        <taxon>Craniata</taxon>
        <taxon>Vertebrata</taxon>
        <taxon>Euteleostomi</taxon>
        <taxon>Actinopterygii</taxon>
        <taxon>Neopterygii</taxon>
        <taxon>Teleostei</taxon>
        <taxon>Neoteleostei</taxon>
        <taxon>Acanthomorphata</taxon>
        <taxon>Gobiaria</taxon>
        <taxon>Gobiiformes</taxon>
        <taxon>Gobioidei</taxon>
        <taxon>Gobiidae</taxon>
        <taxon>Gobiinae</taxon>
        <taxon>Knipowitschia</taxon>
    </lineage>
</organism>
<dbReference type="AlphaFoldDB" id="A0AAV2LNV6"/>
<evidence type="ECO:0000313" key="6">
    <source>
        <dbReference type="Proteomes" id="UP001497482"/>
    </source>
</evidence>
<dbReference type="EMBL" id="OZ035825">
    <property type="protein sequence ID" value="CAL1601927.1"/>
    <property type="molecule type" value="Genomic_DNA"/>
</dbReference>
<evidence type="ECO:0000256" key="2">
    <source>
        <dbReference type="SAM" id="MobiDB-lite"/>
    </source>
</evidence>
<dbReference type="PROSITE" id="PS51257">
    <property type="entry name" value="PROKAR_LIPOPROTEIN"/>
    <property type="match status" value="1"/>
</dbReference>
<keyword evidence="1" id="KW-0027">Amidation</keyword>